<organism evidence="1">
    <name type="scientific">bioreactor metagenome</name>
    <dbReference type="NCBI Taxonomy" id="1076179"/>
    <lineage>
        <taxon>unclassified sequences</taxon>
        <taxon>metagenomes</taxon>
        <taxon>ecological metagenomes</taxon>
    </lineage>
</organism>
<proteinExistence type="predicted"/>
<name>A0A645H5S4_9ZZZZ</name>
<comment type="caution">
    <text evidence="1">The sequence shown here is derived from an EMBL/GenBank/DDBJ whole genome shotgun (WGS) entry which is preliminary data.</text>
</comment>
<dbReference type="EMBL" id="VSSQ01082637">
    <property type="protein sequence ID" value="MPN31193.1"/>
    <property type="molecule type" value="Genomic_DNA"/>
</dbReference>
<gene>
    <name evidence="1" type="ORF">SDC9_178667</name>
</gene>
<sequence>MRLAARLADLFKDSLGLGIGRVAHHHVGREPAESKDYEVGVLFRKADGLERLGKFHRDDEVRSGGGDARRECSLLAAEADL</sequence>
<evidence type="ECO:0000313" key="1">
    <source>
        <dbReference type="EMBL" id="MPN31193.1"/>
    </source>
</evidence>
<dbReference type="AlphaFoldDB" id="A0A645H5S4"/>
<reference evidence="1" key="1">
    <citation type="submission" date="2019-08" db="EMBL/GenBank/DDBJ databases">
        <authorList>
            <person name="Kucharzyk K."/>
            <person name="Murdoch R.W."/>
            <person name="Higgins S."/>
            <person name="Loffler F."/>
        </authorList>
    </citation>
    <scope>NUCLEOTIDE SEQUENCE</scope>
</reference>
<protein>
    <submittedName>
        <fullName evidence="1">Uncharacterized protein</fullName>
    </submittedName>
</protein>
<accession>A0A645H5S4</accession>